<evidence type="ECO:0000256" key="1">
    <source>
        <dbReference type="SAM" id="Phobius"/>
    </source>
</evidence>
<evidence type="ECO:0000313" key="2">
    <source>
        <dbReference type="EMBL" id="PIQ71913.1"/>
    </source>
</evidence>
<gene>
    <name evidence="2" type="ORF">COV87_00695</name>
</gene>
<keyword evidence="1" id="KW-0812">Transmembrane</keyword>
<dbReference type="Proteomes" id="UP000229497">
    <property type="component" value="Unassembled WGS sequence"/>
</dbReference>
<proteinExistence type="predicted"/>
<dbReference type="Pfam" id="PF18895">
    <property type="entry name" value="T4SS_pilin"/>
    <property type="match status" value="1"/>
</dbReference>
<name>A0A2H0KMZ7_9BACT</name>
<feature type="transmembrane region" description="Helical" evidence="1">
    <location>
        <begin position="78"/>
        <end position="96"/>
    </location>
</feature>
<keyword evidence="1" id="KW-0472">Membrane</keyword>
<protein>
    <submittedName>
        <fullName evidence="2">Uncharacterized protein</fullName>
    </submittedName>
</protein>
<reference evidence="2 3" key="1">
    <citation type="submission" date="2017-09" db="EMBL/GenBank/DDBJ databases">
        <title>Depth-based differentiation of microbial function through sediment-hosted aquifers and enrichment of novel symbionts in the deep terrestrial subsurface.</title>
        <authorList>
            <person name="Probst A.J."/>
            <person name="Ladd B."/>
            <person name="Jarett J.K."/>
            <person name="Geller-Mcgrath D.E."/>
            <person name="Sieber C.M."/>
            <person name="Emerson J.B."/>
            <person name="Anantharaman K."/>
            <person name="Thomas B.C."/>
            <person name="Malmstrom R."/>
            <person name="Stieglmeier M."/>
            <person name="Klingl A."/>
            <person name="Woyke T."/>
            <person name="Ryan C.M."/>
            <person name="Banfield J.F."/>
        </authorList>
    </citation>
    <scope>NUCLEOTIDE SEQUENCE [LARGE SCALE GENOMIC DNA]</scope>
    <source>
        <strain evidence="2">CG11_big_fil_rev_8_21_14_0_20_37_16</strain>
    </source>
</reference>
<comment type="caution">
    <text evidence="2">The sequence shown here is derived from an EMBL/GenBank/DDBJ whole genome shotgun (WGS) entry which is preliminary data.</text>
</comment>
<dbReference type="AlphaFoldDB" id="A0A2H0KMZ7"/>
<organism evidence="2 3">
    <name type="scientific">Candidatus Roizmanbacteria bacterium CG11_big_fil_rev_8_21_14_0_20_37_16</name>
    <dbReference type="NCBI Taxonomy" id="1974857"/>
    <lineage>
        <taxon>Bacteria</taxon>
        <taxon>Candidatus Roizmaniibacteriota</taxon>
    </lineage>
</organism>
<evidence type="ECO:0000313" key="3">
    <source>
        <dbReference type="Proteomes" id="UP000229497"/>
    </source>
</evidence>
<dbReference type="InterPro" id="IPR043993">
    <property type="entry name" value="T4SS_pilin"/>
</dbReference>
<accession>A0A2H0KMZ7</accession>
<feature type="transmembrane region" description="Helical" evidence="1">
    <location>
        <begin position="36"/>
        <end position="57"/>
    </location>
</feature>
<keyword evidence="1" id="KW-1133">Transmembrane helix</keyword>
<dbReference type="EMBL" id="PCVK01000023">
    <property type="protein sequence ID" value="PIQ71913.1"/>
    <property type="molecule type" value="Genomic_DNA"/>
</dbReference>
<sequence length="114" mass="12261">MIPSVYAAGVSEWEASGCIIDGVPTLQCFEVVFGNILAMASGLIIVVLFIMFVVGAFHYLTSLGNPEKLKKAQGTLRYAVVGLVIFLASFLILKVIDTLFLGGQGNLFKFKIGE</sequence>